<proteinExistence type="predicted"/>
<protein>
    <submittedName>
        <fullName evidence="1">Uncharacterized protein</fullName>
    </submittedName>
</protein>
<sequence length="127" mass="14958">MRRNKWKFLKRYANTNWFTHSTVGKFNFSGLEKAEVANMLKAFIDNYYESSENSACRNDSFEERLLGSLLDTTDRNNSSVESLPVEQTDVENVHSDYSFYWNGFFNFTIFKIPVYVSFNTHSNYPVE</sequence>
<evidence type="ECO:0000313" key="1">
    <source>
        <dbReference type="EMBL" id="CAI4062168.1"/>
    </source>
</evidence>
<reference evidence="1" key="1">
    <citation type="submission" date="2022-10" db="EMBL/GenBank/DDBJ databases">
        <authorList>
            <person name="Byrne P K."/>
        </authorList>
    </citation>
    <scope>NUCLEOTIDE SEQUENCE</scope>
    <source>
        <strain evidence="1">ZP964</strain>
    </source>
</reference>
<evidence type="ECO:0000313" key="2">
    <source>
        <dbReference type="Proteomes" id="UP001162085"/>
    </source>
</evidence>
<dbReference type="Proteomes" id="UP001162085">
    <property type="component" value="Chromosome 6"/>
</dbReference>
<dbReference type="EMBL" id="OX365933">
    <property type="protein sequence ID" value="CAI4062168.1"/>
    <property type="molecule type" value="Genomic_DNA"/>
</dbReference>
<gene>
    <name evidence="1" type="primary">SUVZ06G0800</name>
    <name evidence="1" type="ORF">SUVZ_06G0800</name>
</gene>
<organism evidence="1 2">
    <name type="scientific">Saccharomyces uvarum</name>
    <name type="common">Yeast</name>
    <name type="synonym">Saccharomyces bayanus var. uvarum</name>
    <dbReference type="NCBI Taxonomy" id="230603"/>
    <lineage>
        <taxon>Eukaryota</taxon>
        <taxon>Fungi</taxon>
        <taxon>Dikarya</taxon>
        <taxon>Ascomycota</taxon>
        <taxon>Saccharomycotina</taxon>
        <taxon>Saccharomycetes</taxon>
        <taxon>Saccharomycetales</taxon>
        <taxon>Saccharomycetaceae</taxon>
        <taxon>Saccharomyces</taxon>
    </lineage>
</organism>
<keyword evidence="2" id="KW-1185">Reference proteome</keyword>
<accession>A0ABN8WYP5</accession>
<name>A0ABN8WYP5_SACUV</name>